<gene>
    <name evidence="1" type="ORF">EVA_19904</name>
</gene>
<accession>J9FXA4</accession>
<reference evidence="1" key="1">
    <citation type="journal article" date="2012" name="PLoS ONE">
        <title>Gene sets for utilization of primary and secondary nutrition supplies in the distal gut of endangered iberian lynx.</title>
        <authorList>
            <person name="Alcaide M."/>
            <person name="Messina E."/>
            <person name="Richter M."/>
            <person name="Bargiela R."/>
            <person name="Peplies J."/>
            <person name="Huws S.A."/>
            <person name="Newbold C.J."/>
            <person name="Golyshin P.N."/>
            <person name="Simon M.A."/>
            <person name="Lopez G."/>
            <person name="Yakimov M.M."/>
            <person name="Ferrer M."/>
        </authorList>
    </citation>
    <scope>NUCLEOTIDE SEQUENCE</scope>
</reference>
<comment type="caution">
    <text evidence="1">The sequence shown here is derived from an EMBL/GenBank/DDBJ whole genome shotgun (WGS) entry which is preliminary data.</text>
</comment>
<dbReference type="EMBL" id="AMCI01007827">
    <property type="protein sequence ID" value="EJW91989.1"/>
    <property type="molecule type" value="Genomic_DNA"/>
</dbReference>
<dbReference type="AlphaFoldDB" id="J9FXA4"/>
<evidence type="ECO:0000313" key="1">
    <source>
        <dbReference type="EMBL" id="EJW91989.1"/>
    </source>
</evidence>
<protein>
    <submittedName>
        <fullName evidence="1">Uncharacterized protein</fullName>
    </submittedName>
</protein>
<organism evidence="1">
    <name type="scientific">gut metagenome</name>
    <dbReference type="NCBI Taxonomy" id="749906"/>
    <lineage>
        <taxon>unclassified sequences</taxon>
        <taxon>metagenomes</taxon>
        <taxon>organismal metagenomes</taxon>
    </lineage>
</organism>
<sequence length="41" mass="4725">MNQEIKNSILTKIKEYSSISYFGISARRRLCRSKQGTESNS</sequence>
<proteinExistence type="predicted"/>
<name>J9FXA4_9ZZZZ</name>
<feature type="non-terminal residue" evidence="1">
    <location>
        <position position="41"/>
    </location>
</feature>